<dbReference type="InterPro" id="IPR047574">
    <property type="entry name" value="AD"/>
</dbReference>
<gene>
    <name evidence="2" type="ORF">CUNI_LOCUS19218</name>
</gene>
<feature type="domain" description="AD" evidence="1">
    <location>
        <begin position="93"/>
        <end position="189"/>
    </location>
</feature>
<reference evidence="2" key="1">
    <citation type="submission" date="2021-04" db="EMBL/GenBank/DDBJ databases">
        <authorList>
            <consortium name="Molecular Ecology Group"/>
        </authorList>
    </citation>
    <scope>NUCLEOTIDE SEQUENCE</scope>
</reference>
<evidence type="ECO:0000259" key="1">
    <source>
        <dbReference type="PROSITE" id="PS52001"/>
    </source>
</evidence>
<dbReference type="OrthoDB" id="77463at2759"/>
<dbReference type="GO" id="GO:0005634">
    <property type="term" value="C:nucleus"/>
    <property type="evidence" value="ECO:0007669"/>
    <property type="project" value="InterPro"/>
</dbReference>
<organism evidence="2 3">
    <name type="scientific">Candidula unifasciata</name>
    <dbReference type="NCBI Taxonomy" id="100452"/>
    <lineage>
        <taxon>Eukaryota</taxon>
        <taxon>Metazoa</taxon>
        <taxon>Spiralia</taxon>
        <taxon>Lophotrochozoa</taxon>
        <taxon>Mollusca</taxon>
        <taxon>Gastropoda</taxon>
        <taxon>Heterobranchia</taxon>
        <taxon>Euthyneura</taxon>
        <taxon>Panpulmonata</taxon>
        <taxon>Eupulmonata</taxon>
        <taxon>Stylommatophora</taxon>
        <taxon>Helicina</taxon>
        <taxon>Helicoidea</taxon>
        <taxon>Geomitridae</taxon>
        <taxon>Candidula</taxon>
    </lineage>
</organism>
<dbReference type="PANTHER" id="PTHR14710">
    <property type="entry name" value="GEM-ASSOCIATED PROTEIN 6"/>
    <property type="match status" value="1"/>
</dbReference>
<dbReference type="EMBL" id="CAJHNH020006390">
    <property type="protein sequence ID" value="CAG5133660.1"/>
    <property type="molecule type" value="Genomic_DNA"/>
</dbReference>
<dbReference type="AlphaFoldDB" id="A0A8S3ZZZ1"/>
<dbReference type="Pfam" id="PF06372">
    <property type="entry name" value="Gemin6"/>
    <property type="match status" value="1"/>
</dbReference>
<name>A0A8S3ZZZ1_9EUPU</name>
<dbReference type="Gene3D" id="2.30.30.100">
    <property type="match status" value="1"/>
</dbReference>
<dbReference type="InterPro" id="IPR046857">
    <property type="entry name" value="Gemin6_Sm-like_dom"/>
</dbReference>
<dbReference type="GO" id="GO:0000387">
    <property type="term" value="P:spliceosomal snRNP assembly"/>
    <property type="evidence" value="ECO:0007669"/>
    <property type="project" value="TreeGrafter"/>
</dbReference>
<comment type="caution">
    <text evidence="2">The sequence shown here is derived from an EMBL/GenBank/DDBJ whole genome shotgun (WGS) entry which is preliminary data.</text>
</comment>
<dbReference type="GO" id="GO:0000245">
    <property type="term" value="P:spliceosomal complex assembly"/>
    <property type="evidence" value="ECO:0007669"/>
    <property type="project" value="InterPro"/>
</dbReference>
<dbReference type="GO" id="GO:0032797">
    <property type="term" value="C:SMN complex"/>
    <property type="evidence" value="ECO:0007669"/>
    <property type="project" value="TreeGrafter"/>
</dbReference>
<keyword evidence="3" id="KW-1185">Reference proteome</keyword>
<dbReference type="InterPro" id="IPR009422">
    <property type="entry name" value="Gemin6"/>
</dbReference>
<accession>A0A8S3ZZZ1</accession>
<dbReference type="PROSITE" id="PS52001">
    <property type="entry name" value="AD"/>
    <property type="match status" value="1"/>
</dbReference>
<proteinExistence type="predicted"/>
<protein>
    <recommendedName>
        <fullName evidence="1">AD domain-containing protein</fullName>
    </recommendedName>
</protein>
<dbReference type="InterPro" id="IPR046856">
    <property type="entry name" value="Gemin6_C"/>
</dbReference>
<sequence>MDPKPQLTMKEVSNSAELHPIFTRDPADWMKWVDHEVQVSTEDGEVHVGHVYTVDPVSESILLITQADANLEASSSVSLKLLIGASVRNVKIISEGTEKVKHKFNHLFRPAENVNLNEEDLIARKLKLKSWLEKHRLPVTLGGISGQYLTVADAITVQPPYTEDSCISTNEIVLSRIQGLIKNMPVDEL</sequence>
<dbReference type="Pfam" id="PF20417">
    <property type="entry name" value="Gemin6_C"/>
    <property type="match status" value="1"/>
</dbReference>
<evidence type="ECO:0000313" key="3">
    <source>
        <dbReference type="Proteomes" id="UP000678393"/>
    </source>
</evidence>
<dbReference type="PANTHER" id="PTHR14710:SF2">
    <property type="entry name" value="GEM-ASSOCIATED PROTEIN 6"/>
    <property type="match status" value="1"/>
</dbReference>
<evidence type="ECO:0000313" key="2">
    <source>
        <dbReference type="EMBL" id="CAG5133660.1"/>
    </source>
</evidence>
<dbReference type="Proteomes" id="UP000678393">
    <property type="component" value="Unassembled WGS sequence"/>
</dbReference>